<organism evidence="2 3">
    <name type="scientific">Seiridium unicorne</name>
    <dbReference type="NCBI Taxonomy" id="138068"/>
    <lineage>
        <taxon>Eukaryota</taxon>
        <taxon>Fungi</taxon>
        <taxon>Dikarya</taxon>
        <taxon>Ascomycota</taxon>
        <taxon>Pezizomycotina</taxon>
        <taxon>Sordariomycetes</taxon>
        <taxon>Xylariomycetidae</taxon>
        <taxon>Amphisphaeriales</taxon>
        <taxon>Sporocadaceae</taxon>
        <taxon>Seiridium</taxon>
    </lineage>
</organism>
<accession>A0ABR2UTW6</accession>
<keyword evidence="3" id="KW-1185">Reference proteome</keyword>
<proteinExistence type="predicted"/>
<feature type="compositionally biased region" description="Basic and acidic residues" evidence="1">
    <location>
        <begin position="1"/>
        <end position="10"/>
    </location>
</feature>
<name>A0ABR2UTW6_9PEZI</name>
<dbReference type="EMBL" id="JARVKF010000395">
    <property type="protein sequence ID" value="KAK9417972.1"/>
    <property type="molecule type" value="Genomic_DNA"/>
</dbReference>
<dbReference type="Proteomes" id="UP001408356">
    <property type="component" value="Unassembled WGS sequence"/>
</dbReference>
<evidence type="ECO:0000313" key="3">
    <source>
        <dbReference type="Proteomes" id="UP001408356"/>
    </source>
</evidence>
<evidence type="ECO:0000256" key="1">
    <source>
        <dbReference type="SAM" id="MobiDB-lite"/>
    </source>
</evidence>
<protein>
    <submittedName>
        <fullName evidence="2">Uncharacterized protein</fullName>
    </submittedName>
</protein>
<feature type="region of interest" description="Disordered" evidence="1">
    <location>
        <begin position="1"/>
        <end position="27"/>
    </location>
</feature>
<reference evidence="2 3" key="1">
    <citation type="journal article" date="2024" name="J. Plant Pathol.">
        <title>Sequence and assembly of the genome of Seiridium unicorne, isolate CBS 538.82, causal agent of cypress canker disease.</title>
        <authorList>
            <person name="Scali E."/>
            <person name="Rocca G.D."/>
            <person name="Danti R."/>
            <person name="Garbelotto M."/>
            <person name="Barberini S."/>
            <person name="Baroncelli R."/>
            <person name="Emiliani G."/>
        </authorList>
    </citation>
    <scope>NUCLEOTIDE SEQUENCE [LARGE SCALE GENOMIC DNA]</scope>
    <source>
        <strain evidence="2 3">BM-138-508</strain>
    </source>
</reference>
<comment type="caution">
    <text evidence="2">The sequence shown here is derived from an EMBL/GenBank/DDBJ whole genome shotgun (WGS) entry which is preliminary data.</text>
</comment>
<evidence type="ECO:0000313" key="2">
    <source>
        <dbReference type="EMBL" id="KAK9417972.1"/>
    </source>
</evidence>
<gene>
    <name evidence="2" type="ORF">SUNI508_08620</name>
</gene>
<sequence length="58" mass="6428">MAYRLPKENDDTVTATPPQDFRTGDGDDDDVVFDVEAVVCIRTCVHGYVESIVPVNLE</sequence>